<evidence type="ECO:0000256" key="1">
    <source>
        <dbReference type="SAM" id="MobiDB-lite"/>
    </source>
</evidence>
<gene>
    <name evidence="2" type="ordered locus">Mboo_0032</name>
</gene>
<evidence type="ECO:0000313" key="2">
    <source>
        <dbReference type="EMBL" id="ABS54556.1"/>
    </source>
</evidence>
<reference evidence="3" key="1">
    <citation type="journal article" date="2015" name="Microbiology">
        <title>Genome of Methanoregula boonei 6A8 reveals adaptations to oligotrophic peatland environments.</title>
        <authorList>
            <person name="Braeuer S."/>
            <person name="Cadillo-Quiroz H."/>
            <person name="Kyrpides N."/>
            <person name="Woyke T."/>
            <person name="Goodwin L."/>
            <person name="Detter C."/>
            <person name="Podell S."/>
            <person name="Yavitt J.B."/>
            <person name="Zinder S.H."/>
        </authorList>
    </citation>
    <scope>NUCLEOTIDE SEQUENCE [LARGE SCALE GENOMIC DNA]</scope>
    <source>
        <strain evidence="3">DSM 21154 / JCM 14090 / 6A8</strain>
    </source>
</reference>
<keyword evidence="3" id="KW-1185">Reference proteome</keyword>
<dbReference type="eggNOG" id="arCOG06890">
    <property type="taxonomic scope" value="Archaea"/>
</dbReference>
<accession>A7I495</accession>
<protein>
    <submittedName>
        <fullName evidence="2">Uncharacterized protein</fullName>
    </submittedName>
</protein>
<dbReference type="Proteomes" id="UP000002408">
    <property type="component" value="Chromosome"/>
</dbReference>
<evidence type="ECO:0000313" key="3">
    <source>
        <dbReference type="Proteomes" id="UP000002408"/>
    </source>
</evidence>
<organism evidence="2 3">
    <name type="scientific">Methanoregula boonei (strain DSM 21154 / JCM 14090 / 6A8)</name>
    <dbReference type="NCBI Taxonomy" id="456442"/>
    <lineage>
        <taxon>Archaea</taxon>
        <taxon>Methanobacteriati</taxon>
        <taxon>Methanobacteriota</taxon>
        <taxon>Stenosarchaea group</taxon>
        <taxon>Methanomicrobia</taxon>
        <taxon>Methanomicrobiales</taxon>
        <taxon>Methanoregulaceae</taxon>
        <taxon>Methanoregula</taxon>
    </lineage>
</organism>
<dbReference type="HOGENOM" id="CLU_115252_0_0_2"/>
<dbReference type="EMBL" id="CP000780">
    <property type="protein sequence ID" value="ABS54556.1"/>
    <property type="molecule type" value="Genomic_DNA"/>
</dbReference>
<proteinExistence type="predicted"/>
<name>A7I495_METB6</name>
<sequence length="151" mass="16836">MPHGKNEFSNERPERQETLIRFMEISENTKPGDRVAALEQKTDEMEALLKGLMAEMLDFKAIAMKLAQQNDAQARQEPARGHIVQGTIHATPETPDTDSGDSGETHTVIIQHSSSKPEVPAAPPEPEMVRIMQPDGTMKMEVRRGDKGLHR</sequence>
<dbReference type="AlphaFoldDB" id="A7I495"/>
<feature type="compositionally biased region" description="Basic and acidic residues" evidence="1">
    <location>
        <begin position="138"/>
        <end position="151"/>
    </location>
</feature>
<feature type="region of interest" description="Disordered" evidence="1">
    <location>
        <begin position="85"/>
        <end position="151"/>
    </location>
</feature>
<dbReference type="KEGG" id="mbn:Mboo_0032"/>